<dbReference type="InterPro" id="IPR011006">
    <property type="entry name" value="CheY-like_superfamily"/>
</dbReference>
<feature type="domain" description="Response regulatory" evidence="2">
    <location>
        <begin position="5"/>
        <end position="116"/>
    </location>
</feature>
<dbReference type="PROSITE" id="PS50930">
    <property type="entry name" value="HTH_LYTTR"/>
    <property type="match status" value="1"/>
</dbReference>
<dbReference type="InterPro" id="IPR046947">
    <property type="entry name" value="LytR-like"/>
</dbReference>
<feature type="domain" description="HTH LytTR-type" evidence="3">
    <location>
        <begin position="149"/>
        <end position="212"/>
    </location>
</feature>
<dbReference type="Pfam" id="PF00072">
    <property type="entry name" value="Response_reg"/>
    <property type="match status" value="1"/>
</dbReference>
<evidence type="ECO:0000256" key="1">
    <source>
        <dbReference type="PROSITE-ProRule" id="PRU00169"/>
    </source>
</evidence>
<evidence type="ECO:0000259" key="2">
    <source>
        <dbReference type="PROSITE" id="PS50110"/>
    </source>
</evidence>
<gene>
    <name evidence="4" type="ORF">AWR27_22000</name>
</gene>
<dbReference type="Gene3D" id="3.40.50.2300">
    <property type="match status" value="1"/>
</dbReference>
<dbReference type="OrthoDB" id="1646880at2"/>
<evidence type="ECO:0000313" key="4">
    <source>
        <dbReference type="EMBL" id="AQG81739.1"/>
    </source>
</evidence>
<reference evidence="4 5" key="1">
    <citation type="submission" date="2016-01" db="EMBL/GenBank/DDBJ databases">
        <authorList>
            <person name="Oliw E.H."/>
        </authorList>
    </citation>
    <scope>NUCLEOTIDE SEQUENCE [LARGE SCALE GENOMIC DNA]</scope>
    <source>
        <strain evidence="4 5">DY10</strain>
    </source>
</reference>
<organism evidence="4 5">
    <name type="scientific">Spirosoma montaniterrae</name>
    <dbReference type="NCBI Taxonomy" id="1178516"/>
    <lineage>
        <taxon>Bacteria</taxon>
        <taxon>Pseudomonadati</taxon>
        <taxon>Bacteroidota</taxon>
        <taxon>Cytophagia</taxon>
        <taxon>Cytophagales</taxon>
        <taxon>Cytophagaceae</taxon>
        <taxon>Spirosoma</taxon>
    </lineage>
</organism>
<protein>
    <submittedName>
        <fullName evidence="4">Two-component system response regulator</fullName>
    </submittedName>
</protein>
<dbReference type="EMBL" id="CP014263">
    <property type="protein sequence ID" value="AQG81739.1"/>
    <property type="molecule type" value="Genomic_DNA"/>
</dbReference>
<feature type="modified residue" description="4-aspartylphosphate" evidence="1">
    <location>
        <position position="56"/>
    </location>
</feature>
<dbReference type="AlphaFoldDB" id="A0A1P9X293"/>
<dbReference type="STRING" id="1178516.AWR27_22000"/>
<accession>A0A1P9X293</accession>
<dbReference type="KEGG" id="smon:AWR27_22000"/>
<dbReference type="GO" id="GO:0003677">
    <property type="term" value="F:DNA binding"/>
    <property type="evidence" value="ECO:0007669"/>
    <property type="project" value="InterPro"/>
</dbReference>
<dbReference type="SUPFAM" id="SSF52172">
    <property type="entry name" value="CheY-like"/>
    <property type="match status" value="1"/>
</dbReference>
<dbReference type="RefSeq" id="WP_077133219.1">
    <property type="nucleotide sequence ID" value="NZ_CP014263.1"/>
</dbReference>
<dbReference type="Gene3D" id="2.40.50.1020">
    <property type="entry name" value="LytTr DNA-binding domain"/>
    <property type="match status" value="1"/>
</dbReference>
<keyword evidence="5" id="KW-1185">Reference proteome</keyword>
<evidence type="ECO:0000259" key="3">
    <source>
        <dbReference type="PROSITE" id="PS50930"/>
    </source>
</evidence>
<dbReference type="Pfam" id="PF04397">
    <property type="entry name" value="LytTR"/>
    <property type="match status" value="1"/>
</dbReference>
<dbReference type="PANTHER" id="PTHR37299:SF1">
    <property type="entry name" value="STAGE 0 SPORULATION PROTEIN A HOMOLOG"/>
    <property type="match status" value="1"/>
</dbReference>
<dbReference type="Proteomes" id="UP000187941">
    <property type="component" value="Chromosome"/>
</dbReference>
<keyword evidence="1" id="KW-0597">Phosphoprotein</keyword>
<proteinExistence type="predicted"/>
<dbReference type="GO" id="GO:0000156">
    <property type="term" value="F:phosphorelay response regulator activity"/>
    <property type="evidence" value="ECO:0007669"/>
    <property type="project" value="InterPro"/>
</dbReference>
<dbReference type="InterPro" id="IPR007492">
    <property type="entry name" value="LytTR_DNA-bd_dom"/>
</dbReference>
<dbReference type="SMART" id="SM00448">
    <property type="entry name" value="REC"/>
    <property type="match status" value="1"/>
</dbReference>
<dbReference type="PROSITE" id="PS50110">
    <property type="entry name" value="RESPONSE_REGULATORY"/>
    <property type="match status" value="1"/>
</dbReference>
<dbReference type="PANTHER" id="PTHR37299">
    <property type="entry name" value="TRANSCRIPTIONAL REGULATOR-RELATED"/>
    <property type="match status" value="1"/>
</dbReference>
<evidence type="ECO:0000313" key="5">
    <source>
        <dbReference type="Proteomes" id="UP000187941"/>
    </source>
</evidence>
<name>A0A1P9X293_9BACT</name>
<sequence length="242" mass="28111">MTTFRAIAIDDEPFGLRILADDLQKIPSIELIGTFTNPLKAMELIQQDRVDLMFLDIQMPTLLGTQFLRTLPKPPLVIFTTAYEQYALEGYELDVVDYLMKPIRFERLFKACNKAIDLFQQRHRPETDVQADTYFFVHSEYKEVKIYHHDILYIEGLKDYVKIFLASQAGKPVLTRLNVKAIEARLDSDRFCRVHQSFIIPLNRVSSFQKTKLLLNNPPYGPLEIPVGGRYADEFLAKYRGE</sequence>
<dbReference type="SMART" id="SM00850">
    <property type="entry name" value="LytTR"/>
    <property type="match status" value="1"/>
</dbReference>
<dbReference type="InterPro" id="IPR001789">
    <property type="entry name" value="Sig_transdc_resp-reg_receiver"/>
</dbReference>